<comment type="caution">
    <text evidence="9">The sequence shown here is derived from an EMBL/GenBank/DDBJ whole genome shotgun (WGS) entry which is preliminary data.</text>
</comment>
<dbReference type="InterPro" id="IPR022367">
    <property type="entry name" value="2-oxoacid/accept_OxRdtase_asu"/>
</dbReference>
<dbReference type="Pfam" id="PF01855">
    <property type="entry name" value="POR_N"/>
    <property type="match status" value="1"/>
</dbReference>
<dbReference type="EC" id="1.2.7.11" evidence="2"/>
<dbReference type="CDD" id="cd07034">
    <property type="entry name" value="TPP_PYR_PFOR_IOR-alpha_like"/>
    <property type="match status" value="1"/>
</dbReference>
<proteinExistence type="predicted"/>
<dbReference type="Gene3D" id="3.40.920.10">
    <property type="entry name" value="Pyruvate-ferredoxin oxidoreductase, PFOR, domain III"/>
    <property type="match status" value="1"/>
</dbReference>
<dbReference type="GO" id="GO:0019164">
    <property type="term" value="F:pyruvate synthase activity"/>
    <property type="evidence" value="ECO:0007669"/>
    <property type="project" value="UniProtKB-ARBA"/>
</dbReference>
<dbReference type="SUPFAM" id="SSF52518">
    <property type="entry name" value="Thiamin diphosphate-binding fold (THDP-binding)"/>
    <property type="match status" value="1"/>
</dbReference>
<dbReference type="PANTHER" id="PTHR32154">
    <property type="entry name" value="PYRUVATE-FLAVODOXIN OXIDOREDUCTASE-RELATED"/>
    <property type="match status" value="1"/>
</dbReference>
<keyword evidence="4" id="KW-0670">Pyruvate</keyword>
<feature type="domain" description="Pyruvate flavodoxin/ferredoxin oxidoreductase pyrimidine binding" evidence="7">
    <location>
        <begin position="255"/>
        <end position="495"/>
    </location>
</feature>
<evidence type="ECO:0000259" key="6">
    <source>
        <dbReference type="Pfam" id="PF01558"/>
    </source>
</evidence>
<name>A0A7C5TJ87_9CREN</name>
<dbReference type="SUPFAM" id="SSF52922">
    <property type="entry name" value="TK C-terminal domain-like"/>
    <property type="match status" value="1"/>
</dbReference>
<dbReference type="InterPro" id="IPR009014">
    <property type="entry name" value="Transketo_C/PFOR_II"/>
</dbReference>
<dbReference type="Pfam" id="PF01558">
    <property type="entry name" value="POR"/>
    <property type="match status" value="1"/>
</dbReference>
<comment type="catalytic activity">
    <reaction evidence="5">
        <text>a 2-oxocarboxylate + 2 oxidized [2Fe-2S]-[ferredoxin] + CoA = an acyl-CoA + 2 reduced [2Fe-2S]-[ferredoxin] + CO2 + H(+)</text>
        <dbReference type="Rhea" id="RHEA:42316"/>
        <dbReference type="Rhea" id="RHEA-COMP:10000"/>
        <dbReference type="Rhea" id="RHEA-COMP:10001"/>
        <dbReference type="ChEBI" id="CHEBI:15378"/>
        <dbReference type="ChEBI" id="CHEBI:16526"/>
        <dbReference type="ChEBI" id="CHEBI:33737"/>
        <dbReference type="ChEBI" id="CHEBI:33738"/>
        <dbReference type="ChEBI" id="CHEBI:35179"/>
        <dbReference type="ChEBI" id="CHEBI:57287"/>
        <dbReference type="ChEBI" id="CHEBI:58342"/>
        <dbReference type="EC" id="1.2.7.11"/>
    </reaction>
</comment>
<dbReference type="GO" id="GO:0006979">
    <property type="term" value="P:response to oxidative stress"/>
    <property type="evidence" value="ECO:0007669"/>
    <property type="project" value="TreeGrafter"/>
</dbReference>
<feature type="domain" description="Pyruvate/ketoisovalerate oxidoreductase catalytic" evidence="6">
    <location>
        <begin position="17"/>
        <end position="219"/>
    </location>
</feature>
<reference evidence="9" key="1">
    <citation type="journal article" date="2020" name="mSystems">
        <title>Genome- and Community-Level Interaction Insights into Carbon Utilization and Element Cycling Functions of Hydrothermarchaeota in Hydrothermal Sediment.</title>
        <authorList>
            <person name="Zhou Z."/>
            <person name="Liu Y."/>
            <person name="Xu W."/>
            <person name="Pan J."/>
            <person name="Luo Z.H."/>
            <person name="Li M."/>
        </authorList>
    </citation>
    <scope>NUCLEOTIDE SEQUENCE [LARGE SCALE GENOMIC DNA]</scope>
    <source>
        <strain evidence="9">SpSt-1121</strain>
    </source>
</reference>
<dbReference type="InterPro" id="IPR002869">
    <property type="entry name" value="Pyrv_flavodox_OxRed_cen"/>
</dbReference>
<dbReference type="AlphaFoldDB" id="A0A7C5TJ87"/>
<evidence type="ECO:0000256" key="2">
    <source>
        <dbReference type="ARBA" id="ARBA00012691"/>
    </source>
</evidence>
<accession>A0A7C5TJ87</accession>
<dbReference type="PANTHER" id="PTHR32154:SF16">
    <property type="entry name" value="PYRUVATE FLAVODOXIN_FERREDOXIN OXIDOREDUCTASE DOMAIN PROTEIN"/>
    <property type="match status" value="1"/>
</dbReference>
<evidence type="ECO:0000256" key="1">
    <source>
        <dbReference type="ARBA" id="ARBA00011631"/>
    </source>
</evidence>
<evidence type="ECO:0000256" key="3">
    <source>
        <dbReference type="ARBA" id="ARBA00023002"/>
    </source>
</evidence>
<dbReference type="EMBL" id="DRZI01000362">
    <property type="protein sequence ID" value="HHP82671.1"/>
    <property type="molecule type" value="Genomic_DNA"/>
</dbReference>
<dbReference type="Gene3D" id="3.40.50.920">
    <property type="match status" value="1"/>
</dbReference>
<evidence type="ECO:0000256" key="5">
    <source>
        <dbReference type="ARBA" id="ARBA00048893"/>
    </source>
</evidence>
<dbReference type="InterPro" id="IPR053400">
    <property type="entry name" value="2-oxoacid_Fdx_oxidoreductase"/>
</dbReference>
<evidence type="ECO:0000313" key="9">
    <source>
        <dbReference type="EMBL" id="HHP82671.1"/>
    </source>
</evidence>
<evidence type="ECO:0000259" key="7">
    <source>
        <dbReference type="Pfam" id="PF01855"/>
    </source>
</evidence>
<comment type="subunit">
    <text evidence="1">Heterodimer composed of an alpha and a beta subunit.</text>
</comment>
<evidence type="ECO:0000259" key="8">
    <source>
        <dbReference type="Pfam" id="PF17147"/>
    </source>
</evidence>
<dbReference type="FunFam" id="3.40.50.970:FF:000022">
    <property type="entry name" value="2-oxoglutarate ferredoxin oxidoreductase alpha subunit"/>
    <property type="match status" value="1"/>
</dbReference>
<dbReference type="GO" id="GO:0018491">
    <property type="term" value="F:2-oxobutyrate synthase activity"/>
    <property type="evidence" value="ECO:0007669"/>
    <property type="project" value="UniProtKB-ARBA"/>
</dbReference>
<gene>
    <name evidence="9" type="ORF">ENM84_08445</name>
</gene>
<dbReference type="InterPro" id="IPR019752">
    <property type="entry name" value="Pyrv/ketoisovalerate_OxRed_cat"/>
</dbReference>
<dbReference type="NCBIfam" id="NF041170">
    <property type="entry name" value="Oxoac_fdxalpha_Archa"/>
    <property type="match status" value="1"/>
</dbReference>
<dbReference type="InterPro" id="IPR002880">
    <property type="entry name" value="Pyrv_Fd/Flavodoxin_OxRdtase_N"/>
</dbReference>
<dbReference type="InterPro" id="IPR029061">
    <property type="entry name" value="THDP-binding"/>
</dbReference>
<dbReference type="Pfam" id="PF17147">
    <property type="entry name" value="PFOR_II"/>
    <property type="match status" value="1"/>
</dbReference>
<keyword evidence="3" id="KW-0560">Oxidoreductase</keyword>
<dbReference type="InterPro" id="IPR033412">
    <property type="entry name" value="PFOR_II"/>
</dbReference>
<dbReference type="Gene3D" id="3.40.50.970">
    <property type="match status" value="1"/>
</dbReference>
<protein>
    <recommendedName>
        <fullName evidence="2">2-oxoacid oxidoreductase (ferredoxin)</fullName>
        <ecNumber evidence="2">1.2.7.11</ecNumber>
    </recommendedName>
</protein>
<dbReference type="InterPro" id="IPR050722">
    <property type="entry name" value="Pyruvate:ferred/Flavod_OxRd"/>
</dbReference>
<sequence length="639" mass="71368">MTLSLSEIGAILGGPQGAGIETSMMVIGRALARRGYGFIADREYFSNITGRHSYIHMLVSSNRIPRALKYPVELIAAMDAETIFIHFEDISNNGIIIYDSGSLSKKIIDAVSIEDITRKRIEDRCNDIKVQCTVESLLRFLEREKGIRLVEINFQSVLRKLVELAKIDPRQISRYVSGIIVSAIATIIDIDEDAVRYSLSIQFRDRQAIIEQNIQLFRMVSNEIGRYRGSLKLARPEINMDRVVFASGNDIVAIAKIVAGVRYQSYYPITPASDESFLLERFEYIESEDTSIGPIIVMQTEDEIAAITSAIGASITGARSSTATSGPGFDLMVEGLSWAGANEVPVVITYYQRGGPSTGQPTRGSQSDLLNAVFASHGEFARVVISSGDHLEVFYDTVFAFNIAEKFQVPVIHLLDKFLANSIATIPIPDLDPLSIERGNIVKEAKEYKRFNLSELVSPRAFLGSKDIVMWYSGDEHDEYGHIVEDSENRIAMYSKRIEKLRLIEENIPINRKIIGYGDKNPDYIVIGWGSVKGVALEAIEMLYRRGIRGRYINVKMLWPFPAKEILEEISRVSKSKVIAIEHSYGANITKLIAMSTGISIENSIVKFTGRPMVLNELVDALEKVILGKERRVVLRYGA</sequence>
<evidence type="ECO:0000256" key="4">
    <source>
        <dbReference type="ARBA" id="ARBA00023317"/>
    </source>
</evidence>
<dbReference type="NCBIfam" id="TIGR03710">
    <property type="entry name" value="OAFO_sf"/>
    <property type="match status" value="1"/>
</dbReference>
<organism evidence="9">
    <name type="scientific">Ignisphaera aggregans</name>
    <dbReference type="NCBI Taxonomy" id="334771"/>
    <lineage>
        <taxon>Archaea</taxon>
        <taxon>Thermoproteota</taxon>
        <taxon>Thermoprotei</taxon>
        <taxon>Desulfurococcales</taxon>
        <taxon>Desulfurococcaceae</taxon>
        <taxon>Ignisphaera</taxon>
    </lineage>
</organism>
<feature type="domain" description="Pyruvate:ferredoxin oxidoreductase core" evidence="8">
    <location>
        <begin position="523"/>
        <end position="590"/>
    </location>
</feature>